<dbReference type="GO" id="GO:0046872">
    <property type="term" value="F:metal ion binding"/>
    <property type="evidence" value="ECO:0007669"/>
    <property type="project" value="UniProtKB-KW"/>
</dbReference>
<evidence type="ECO:0000256" key="8">
    <source>
        <dbReference type="ARBA" id="ARBA00023004"/>
    </source>
</evidence>
<evidence type="ECO:0000256" key="3">
    <source>
        <dbReference type="ARBA" id="ARBA00011048"/>
    </source>
</evidence>
<comment type="cofactor">
    <cofactor evidence="1">
        <name>FMN</name>
        <dbReference type="ChEBI" id="CHEBI:58210"/>
    </cofactor>
</comment>
<keyword evidence="7" id="KW-0560">Oxidoreductase</keyword>
<evidence type="ECO:0000256" key="2">
    <source>
        <dbReference type="ARBA" id="ARBA00001966"/>
    </source>
</evidence>
<dbReference type="InterPro" id="IPR013785">
    <property type="entry name" value="Aldolase_TIM"/>
</dbReference>
<protein>
    <submittedName>
        <fullName evidence="12">FAD-dependent oxidoreductase</fullName>
    </submittedName>
</protein>
<dbReference type="PANTHER" id="PTHR42917:SF2">
    <property type="entry name" value="2,4-DIENOYL-COA REDUCTASE [(2E)-ENOYL-COA-PRODUCING]"/>
    <property type="match status" value="1"/>
</dbReference>
<comment type="similarity">
    <text evidence="3">In the N-terminal section; belongs to the NADH:flavin oxidoreductase/NADH oxidase family.</text>
</comment>
<evidence type="ECO:0000256" key="7">
    <source>
        <dbReference type="ARBA" id="ARBA00023002"/>
    </source>
</evidence>
<evidence type="ECO:0000313" key="12">
    <source>
        <dbReference type="EMBL" id="MDO4841491.1"/>
    </source>
</evidence>
<dbReference type="EMBL" id="JAUMVS010000021">
    <property type="protein sequence ID" value="MDO4841491.1"/>
    <property type="molecule type" value="Genomic_DNA"/>
</dbReference>
<dbReference type="SUPFAM" id="SSF51395">
    <property type="entry name" value="FMN-linked oxidoreductases"/>
    <property type="match status" value="1"/>
</dbReference>
<gene>
    <name evidence="12" type="ORF">Q3982_02295</name>
</gene>
<dbReference type="AlphaFoldDB" id="A0AA43RIJ8"/>
<accession>A0AA43RIJ8</accession>
<evidence type="ECO:0000256" key="4">
    <source>
        <dbReference type="ARBA" id="ARBA00022630"/>
    </source>
</evidence>
<dbReference type="PANTHER" id="PTHR42917">
    <property type="entry name" value="2,4-DIENOYL-COA REDUCTASE"/>
    <property type="match status" value="1"/>
</dbReference>
<evidence type="ECO:0000256" key="6">
    <source>
        <dbReference type="ARBA" id="ARBA00022723"/>
    </source>
</evidence>
<dbReference type="PRINTS" id="PR00368">
    <property type="entry name" value="FADPNR"/>
</dbReference>
<keyword evidence="5" id="KW-0288">FMN</keyword>
<evidence type="ECO:0000259" key="11">
    <source>
        <dbReference type="Pfam" id="PF07992"/>
    </source>
</evidence>
<dbReference type="GO" id="GO:0016491">
    <property type="term" value="F:oxidoreductase activity"/>
    <property type="evidence" value="ECO:0007669"/>
    <property type="project" value="UniProtKB-KW"/>
</dbReference>
<dbReference type="InterPro" id="IPR036188">
    <property type="entry name" value="FAD/NAD-bd_sf"/>
</dbReference>
<comment type="caution">
    <text evidence="12">The sequence shown here is derived from an EMBL/GenBank/DDBJ whole genome shotgun (WGS) entry which is preliminary data.</text>
</comment>
<evidence type="ECO:0000256" key="5">
    <source>
        <dbReference type="ARBA" id="ARBA00022643"/>
    </source>
</evidence>
<keyword evidence="4" id="KW-0285">Flavoprotein</keyword>
<dbReference type="GO" id="GO:0010181">
    <property type="term" value="F:FMN binding"/>
    <property type="evidence" value="ECO:0007669"/>
    <property type="project" value="InterPro"/>
</dbReference>
<feature type="domain" description="FAD/NAD(P)-binding" evidence="11">
    <location>
        <begin position="370"/>
        <end position="591"/>
    </location>
</feature>
<dbReference type="SUPFAM" id="SSF51905">
    <property type="entry name" value="FAD/NAD(P)-binding domain"/>
    <property type="match status" value="1"/>
</dbReference>
<keyword evidence="13" id="KW-1185">Reference proteome</keyword>
<organism evidence="12 13">
    <name type="scientific">Phoenicibacter congonensis</name>
    <dbReference type="NCBI Taxonomy" id="1944646"/>
    <lineage>
        <taxon>Bacteria</taxon>
        <taxon>Bacillati</taxon>
        <taxon>Actinomycetota</taxon>
        <taxon>Coriobacteriia</taxon>
        <taxon>Eggerthellales</taxon>
        <taxon>Eggerthellaceae</taxon>
        <taxon>Phoenicibacter</taxon>
    </lineage>
</organism>
<dbReference type="Gene3D" id="3.50.50.60">
    <property type="entry name" value="FAD/NAD(P)-binding domain"/>
    <property type="match status" value="1"/>
</dbReference>
<dbReference type="InterPro" id="IPR023753">
    <property type="entry name" value="FAD/NAD-binding_dom"/>
</dbReference>
<reference evidence="12" key="1">
    <citation type="submission" date="2023-07" db="EMBL/GenBank/DDBJ databases">
        <title>Between Cages and Wild: Unraveling the Impact of Captivity on Animal Microbiomes and Antimicrobial Resistance.</title>
        <authorList>
            <person name="Schmartz G.P."/>
            <person name="Rehner J."/>
            <person name="Schuff M.J."/>
            <person name="Becker S.L."/>
            <person name="Kravczyk M."/>
            <person name="Gurevich A."/>
            <person name="Francke R."/>
            <person name="Mueller R."/>
            <person name="Keller V."/>
            <person name="Keller A."/>
        </authorList>
    </citation>
    <scope>NUCLEOTIDE SEQUENCE</scope>
    <source>
        <strain evidence="12">S12M_St_49</strain>
    </source>
</reference>
<name>A0AA43RIJ8_9ACTN</name>
<comment type="cofactor">
    <cofactor evidence="2">
        <name>[4Fe-4S] cluster</name>
        <dbReference type="ChEBI" id="CHEBI:49883"/>
    </cofactor>
</comment>
<dbReference type="Gene3D" id="3.40.50.720">
    <property type="entry name" value="NAD(P)-binding Rossmann-like Domain"/>
    <property type="match status" value="1"/>
</dbReference>
<dbReference type="InterPro" id="IPR051793">
    <property type="entry name" value="NADH:flavin_oxidoreductase"/>
</dbReference>
<feature type="domain" description="NADH:flavin oxidoreductase/NADH oxidase N-terminal" evidence="10">
    <location>
        <begin position="4"/>
        <end position="321"/>
    </location>
</feature>
<dbReference type="InterPro" id="IPR001155">
    <property type="entry name" value="OxRdtase_FMN_N"/>
</dbReference>
<keyword evidence="8" id="KW-0408">Iron</keyword>
<evidence type="ECO:0000313" key="13">
    <source>
        <dbReference type="Proteomes" id="UP001168575"/>
    </source>
</evidence>
<evidence type="ECO:0000259" key="10">
    <source>
        <dbReference type="Pfam" id="PF00724"/>
    </source>
</evidence>
<keyword evidence="9" id="KW-0411">Iron-sulfur</keyword>
<keyword evidence="6" id="KW-0479">Metal-binding</keyword>
<evidence type="ECO:0000256" key="9">
    <source>
        <dbReference type="ARBA" id="ARBA00023014"/>
    </source>
</evidence>
<dbReference type="Gene3D" id="3.20.20.70">
    <property type="entry name" value="Aldolase class I"/>
    <property type="match status" value="1"/>
</dbReference>
<dbReference type="CDD" id="cd02803">
    <property type="entry name" value="OYE_like_FMN_family"/>
    <property type="match status" value="1"/>
</dbReference>
<dbReference type="Proteomes" id="UP001168575">
    <property type="component" value="Unassembled WGS sequence"/>
</dbReference>
<dbReference type="Pfam" id="PF00724">
    <property type="entry name" value="Oxidored_FMN"/>
    <property type="match status" value="1"/>
</dbReference>
<evidence type="ECO:0000256" key="1">
    <source>
        <dbReference type="ARBA" id="ARBA00001917"/>
    </source>
</evidence>
<sequence length="631" mass="68777">MFEKIFTPIKIRDLVLDSRVVMTAMGTRFTDNHLVNSKHIAYHVARAKGGCTLNMVEVSGVHDGSDAIMFLSLARDEYVPEMKRLVDAIHEVGGKCGIQLYQGGLGVCFDSDAAMLVPDAMSLEDIQEVRIAFGEAARRAVEAGFDLIEVHCAHQYLLHSFLSPAFNHRSDEYGGSFENRAKFPLECLEIVRKNMPDGMPLFIRMNLQDDYVDGLSIEDCIRFCKMAKAIGVDVLNLSRGNMVSAANKFEVPPIDLPHGFNLPMASRVRRETGMITIGVGRINDPYFAEKVLEDDLVDMVAMSRAQLADPELMNKIRDGRINEIDRCCGCNEGCLDGFANLDMPHITCLRNPAVGREAECVITPSDNPRTVLVAGGGMAGMMAARTLRKRGHRVILCEASNRLGGQFILAGSTPHKLDMKKAALEMGEQIVNLGIDVRLNTPVTAELIRQLKSDAVFNCVGSSPIIPSIPGSSLPNVVESHDIIDGKVKVSGKVVIIGGGMVGLETAELLIESGLTPPTVLEMGSAVCVDMGSARKYCMMQTIEDSKIACVTDIKVTEIRENMVIGEKNGEHLEFPCDYAVFAVGSHSRDSHELKEACSELGIDLITVGDAKEARRALEATREAFDAALAF</sequence>
<dbReference type="Pfam" id="PF07992">
    <property type="entry name" value="Pyr_redox_2"/>
    <property type="match status" value="1"/>
</dbReference>
<dbReference type="GO" id="GO:0051536">
    <property type="term" value="F:iron-sulfur cluster binding"/>
    <property type="evidence" value="ECO:0007669"/>
    <property type="project" value="UniProtKB-KW"/>
</dbReference>
<proteinExistence type="inferred from homology"/>